<protein>
    <submittedName>
        <fullName evidence="3">Universal stress protein</fullName>
    </submittedName>
</protein>
<dbReference type="PRINTS" id="PR01438">
    <property type="entry name" value="UNVRSLSTRESS"/>
</dbReference>
<sequence>MNSTLPVIAGVDGSVNSLRALDWAAGEARLAGATLHAVHVWPITPMPRALGDAHPHPVPDPADPVLQDVRNHLAERADAPETRYLSAHGASTSTLIRLSGQARLLVLGSRGRGGFTSLLLGSAGRAAAMRAACPVVVVPDERRAEPGAGRQGRIVLGLHPEETSDETVDFAFAEAERRDAELRVVTAYPNPYPMLIAAESLPPGSPTSGELEAHAGVQQEERLLPFVERHYPKVTVDPVLVQGDVAGRLVAASRAADLVVVGRHRRRLRDGGLMGSVANAVLLHGHCPTAVIPVR</sequence>
<accession>A0ABW1MRM9</accession>
<dbReference type="RefSeq" id="WP_031054356.1">
    <property type="nucleotide sequence ID" value="NZ_JBHSPX010000008.1"/>
</dbReference>
<evidence type="ECO:0000313" key="3">
    <source>
        <dbReference type="EMBL" id="MFC6066101.1"/>
    </source>
</evidence>
<feature type="domain" description="UspA" evidence="2">
    <location>
        <begin position="153"/>
        <end position="293"/>
    </location>
</feature>
<keyword evidence="4" id="KW-1185">Reference proteome</keyword>
<gene>
    <name evidence="3" type="ORF">ACFP4F_26665</name>
</gene>
<comment type="caution">
    <text evidence="3">The sequence shown here is derived from an EMBL/GenBank/DDBJ whole genome shotgun (WGS) entry which is preliminary data.</text>
</comment>
<dbReference type="InterPro" id="IPR006016">
    <property type="entry name" value="UspA"/>
</dbReference>
<evidence type="ECO:0000259" key="2">
    <source>
        <dbReference type="Pfam" id="PF00582"/>
    </source>
</evidence>
<dbReference type="EMBL" id="JBHSPX010000008">
    <property type="protein sequence ID" value="MFC6066101.1"/>
    <property type="molecule type" value="Genomic_DNA"/>
</dbReference>
<dbReference type="InterPro" id="IPR014729">
    <property type="entry name" value="Rossmann-like_a/b/a_fold"/>
</dbReference>
<dbReference type="InterPro" id="IPR006015">
    <property type="entry name" value="Universal_stress_UspA"/>
</dbReference>
<dbReference type="Pfam" id="PF00582">
    <property type="entry name" value="Usp"/>
    <property type="match status" value="2"/>
</dbReference>
<dbReference type="PANTHER" id="PTHR46268">
    <property type="entry name" value="STRESS RESPONSE PROTEIN NHAX"/>
    <property type="match status" value="1"/>
</dbReference>
<feature type="domain" description="UspA" evidence="2">
    <location>
        <begin position="7"/>
        <end position="139"/>
    </location>
</feature>
<organism evidence="3 4">
    <name type="scientific">Streptomyces ochraceiscleroticus</name>
    <dbReference type="NCBI Taxonomy" id="47761"/>
    <lineage>
        <taxon>Bacteria</taxon>
        <taxon>Bacillati</taxon>
        <taxon>Actinomycetota</taxon>
        <taxon>Actinomycetes</taxon>
        <taxon>Kitasatosporales</taxon>
        <taxon>Streptomycetaceae</taxon>
        <taxon>Streptomyces</taxon>
    </lineage>
</organism>
<reference evidence="4" key="1">
    <citation type="journal article" date="2019" name="Int. J. Syst. Evol. Microbiol.">
        <title>The Global Catalogue of Microorganisms (GCM) 10K type strain sequencing project: providing services to taxonomists for standard genome sequencing and annotation.</title>
        <authorList>
            <consortium name="The Broad Institute Genomics Platform"/>
            <consortium name="The Broad Institute Genome Sequencing Center for Infectious Disease"/>
            <person name="Wu L."/>
            <person name="Ma J."/>
        </authorList>
    </citation>
    <scope>NUCLEOTIDE SEQUENCE [LARGE SCALE GENOMIC DNA]</scope>
    <source>
        <strain evidence="4">CGMCC 1.15180</strain>
    </source>
</reference>
<proteinExistence type="inferred from homology"/>
<dbReference type="SUPFAM" id="SSF52402">
    <property type="entry name" value="Adenine nucleotide alpha hydrolases-like"/>
    <property type="match status" value="2"/>
</dbReference>
<dbReference type="PANTHER" id="PTHR46268:SF6">
    <property type="entry name" value="UNIVERSAL STRESS PROTEIN UP12"/>
    <property type="match status" value="1"/>
</dbReference>
<evidence type="ECO:0000256" key="1">
    <source>
        <dbReference type="ARBA" id="ARBA00008791"/>
    </source>
</evidence>
<name>A0ABW1MRM9_9ACTN</name>
<dbReference type="Gene3D" id="3.40.50.620">
    <property type="entry name" value="HUPs"/>
    <property type="match status" value="2"/>
</dbReference>
<evidence type="ECO:0000313" key="4">
    <source>
        <dbReference type="Proteomes" id="UP001596139"/>
    </source>
</evidence>
<dbReference type="Proteomes" id="UP001596139">
    <property type="component" value="Unassembled WGS sequence"/>
</dbReference>
<comment type="similarity">
    <text evidence="1">Belongs to the universal stress protein A family.</text>
</comment>